<sequence>MDVSVKAVLGSACNEMLWWQSSLLQDMFQVFEGDGLPAQICDSCCLQLDSSYDFRKRCEHSDMTLRELVVKCVSSDFEVRTETPRRHWPSHPQTFNCHTLYS</sequence>
<proteinExistence type="predicted"/>
<reference evidence="2 3" key="1">
    <citation type="submission" date="2023-02" db="EMBL/GenBank/DDBJ databases">
        <title>LHISI_Scaffold_Assembly.</title>
        <authorList>
            <person name="Stuart O.P."/>
            <person name="Cleave R."/>
            <person name="Magrath M.J.L."/>
            <person name="Mikheyev A.S."/>
        </authorList>
    </citation>
    <scope>NUCLEOTIDE SEQUENCE [LARGE SCALE GENOMIC DNA]</scope>
    <source>
        <strain evidence="2">Daus_M_001</strain>
        <tissue evidence="2">Leg muscle</tissue>
    </source>
</reference>
<dbReference type="EMBL" id="JARBHB010000006">
    <property type="protein sequence ID" value="KAJ8880785.1"/>
    <property type="molecule type" value="Genomic_DNA"/>
</dbReference>
<dbReference type="InterPro" id="IPR012934">
    <property type="entry name" value="Znf_AD"/>
</dbReference>
<dbReference type="Proteomes" id="UP001159363">
    <property type="component" value="Chromosome 5"/>
</dbReference>
<dbReference type="Pfam" id="PF07776">
    <property type="entry name" value="zf-AD"/>
    <property type="match status" value="1"/>
</dbReference>
<comment type="caution">
    <text evidence="2">The sequence shown here is derived from an EMBL/GenBank/DDBJ whole genome shotgun (WGS) entry which is preliminary data.</text>
</comment>
<dbReference type="SMART" id="SM00868">
    <property type="entry name" value="zf-AD"/>
    <property type="match status" value="1"/>
</dbReference>
<name>A0ABQ9H903_9NEOP</name>
<accession>A0ABQ9H903</accession>
<dbReference type="Gene3D" id="3.40.1800.20">
    <property type="match status" value="1"/>
</dbReference>
<evidence type="ECO:0000259" key="1">
    <source>
        <dbReference type="SMART" id="SM00868"/>
    </source>
</evidence>
<protein>
    <recommendedName>
        <fullName evidence="1">ZAD domain-containing protein</fullName>
    </recommendedName>
</protein>
<keyword evidence="3" id="KW-1185">Reference proteome</keyword>
<gene>
    <name evidence="2" type="ORF">PR048_017256</name>
</gene>
<feature type="domain" description="ZAD" evidence="1">
    <location>
        <begin position="13"/>
        <end position="68"/>
    </location>
</feature>
<organism evidence="2 3">
    <name type="scientific">Dryococelus australis</name>
    <dbReference type="NCBI Taxonomy" id="614101"/>
    <lineage>
        <taxon>Eukaryota</taxon>
        <taxon>Metazoa</taxon>
        <taxon>Ecdysozoa</taxon>
        <taxon>Arthropoda</taxon>
        <taxon>Hexapoda</taxon>
        <taxon>Insecta</taxon>
        <taxon>Pterygota</taxon>
        <taxon>Neoptera</taxon>
        <taxon>Polyneoptera</taxon>
        <taxon>Phasmatodea</taxon>
        <taxon>Verophasmatodea</taxon>
        <taxon>Anareolatae</taxon>
        <taxon>Phasmatidae</taxon>
        <taxon>Eurycanthinae</taxon>
        <taxon>Dryococelus</taxon>
    </lineage>
</organism>
<dbReference type="SUPFAM" id="SSF57716">
    <property type="entry name" value="Glucocorticoid receptor-like (DNA-binding domain)"/>
    <property type="match status" value="1"/>
</dbReference>
<evidence type="ECO:0000313" key="3">
    <source>
        <dbReference type="Proteomes" id="UP001159363"/>
    </source>
</evidence>
<evidence type="ECO:0000313" key="2">
    <source>
        <dbReference type="EMBL" id="KAJ8880785.1"/>
    </source>
</evidence>